<dbReference type="Gene3D" id="3.40.630.30">
    <property type="match status" value="1"/>
</dbReference>
<proteinExistence type="predicted"/>
<comment type="caution">
    <text evidence="2">The sequence shown here is derived from an EMBL/GenBank/DDBJ whole genome shotgun (WGS) entry which is preliminary data.</text>
</comment>
<dbReference type="RefSeq" id="WP_256191803.1">
    <property type="nucleotide sequence ID" value="NZ_JANFZG010000017.1"/>
</dbReference>
<dbReference type="CDD" id="cd04301">
    <property type="entry name" value="NAT_SF"/>
    <property type="match status" value="1"/>
</dbReference>
<dbReference type="Pfam" id="PF00583">
    <property type="entry name" value="Acetyltransf_1"/>
    <property type="match status" value="1"/>
</dbReference>
<sequence length="213" mass="24680">MEPDIAGKDLFMVCHSPRKAAYRSLPEGYFFRRCRRDELELWKKFHFDDLETARRMLPYMDGYFQEVYGGEDGGFFDRCLFACTEEDLPVGTCFLWKAYGKLDTLHWLKVRPEYEGKGIGRALIARVLQEKMDWDTPVFLHTHPGCLQAVKLYLDFGFQFLSDPLVGDRKNALPEAMPYFRERLPAPSFEKIAVQAAPQEFLAAVNAGKRAEF</sequence>
<evidence type="ECO:0000259" key="1">
    <source>
        <dbReference type="PROSITE" id="PS51186"/>
    </source>
</evidence>
<dbReference type="InterPro" id="IPR000182">
    <property type="entry name" value="GNAT_dom"/>
</dbReference>
<reference evidence="2 3" key="1">
    <citation type="submission" date="2022-06" db="EMBL/GenBank/DDBJ databases">
        <title>Isolation of gut microbiota from human fecal samples.</title>
        <authorList>
            <person name="Pamer E.G."/>
            <person name="Barat B."/>
            <person name="Waligurski E."/>
            <person name="Medina S."/>
            <person name="Paddock L."/>
            <person name="Mostad J."/>
        </authorList>
    </citation>
    <scope>NUCLEOTIDE SEQUENCE [LARGE SCALE GENOMIC DNA]</scope>
    <source>
        <strain evidence="2 3">DFI.9.73</strain>
    </source>
</reference>
<feature type="domain" description="N-acetyltransferase" evidence="1">
    <location>
        <begin position="29"/>
        <end position="180"/>
    </location>
</feature>
<dbReference type="EMBL" id="JANFZH010000017">
    <property type="protein sequence ID" value="MCQ4839990.1"/>
    <property type="molecule type" value="Genomic_DNA"/>
</dbReference>
<name>A0ABT1RZH7_9FIRM</name>
<gene>
    <name evidence="2" type="ORF">NE695_08685</name>
</gene>
<dbReference type="PROSITE" id="PS51186">
    <property type="entry name" value="GNAT"/>
    <property type="match status" value="1"/>
</dbReference>
<evidence type="ECO:0000313" key="2">
    <source>
        <dbReference type="EMBL" id="MCQ4839990.1"/>
    </source>
</evidence>
<dbReference type="SUPFAM" id="SSF55729">
    <property type="entry name" value="Acyl-CoA N-acyltransferases (Nat)"/>
    <property type="match status" value="1"/>
</dbReference>
<organism evidence="2 3">
    <name type="scientific">Neglectibacter timonensis</name>
    <dbReference type="NCBI Taxonomy" id="1776382"/>
    <lineage>
        <taxon>Bacteria</taxon>
        <taxon>Bacillati</taxon>
        <taxon>Bacillota</taxon>
        <taxon>Clostridia</taxon>
        <taxon>Eubacteriales</taxon>
        <taxon>Oscillospiraceae</taxon>
        <taxon>Neglectibacter</taxon>
    </lineage>
</organism>
<dbReference type="InterPro" id="IPR016181">
    <property type="entry name" value="Acyl_CoA_acyltransferase"/>
</dbReference>
<keyword evidence="3" id="KW-1185">Reference proteome</keyword>
<accession>A0ABT1RZH7</accession>
<evidence type="ECO:0000313" key="3">
    <source>
        <dbReference type="Proteomes" id="UP001524473"/>
    </source>
</evidence>
<protein>
    <submittedName>
        <fullName evidence="2">GNAT family N-acetyltransferase</fullName>
    </submittedName>
</protein>
<dbReference type="Proteomes" id="UP001524473">
    <property type="component" value="Unassembled WGS sequence"/>
</dbReference>